<dbReference type="Pfam" id="PF01928">
    <property type="entry name" value="CYTH"/>
    <property type="match status" value="1"/>
</dbReference>
<dbReference type="SUPFAM" id="SSF55154">
    <property type="entry name" value="CYTH-like phosphatases"/>
    <property type="match status" value="1"/>
</dbReference>
<dbReference type="PIRSF" id="PIRSF012526">
    <property type="entry name" value="CYTH_UCP012526"/>
    <property type="match status" value="1"/>
</dbReference>
<dbReference type="Gene3D" id="2.40.320.10">
    <property type="entry name" value="Hypothetical Protein Pfu-838710-001"/>
    <property type="match status" value="1"/>
</dbReference>
<dbReference type="CDD" id="cd07762">
    <property type="entry name" value="CYTH-like_Pase_1"/>
    <property type="match status" value="1"/>
</dbReference>
<reference evidence="2 3" key="1">
    <citation type="submission" date="2012-12" db="EMBL/GenBank/DDBJ databases">
        <title>Novel taxa of Listeriaceae from agricultural environments in the United States.</title>
        <authorList>
            <person name="den Bakker H.C."/>
            <person name="Allred A."/>
            <person name="Warchocki S."/>
            <person name="Wright E.M."/>
            <person name="Burrell A."/>
            <person name="Nightingale K.K."/>
            <person name="Kephart D."/>
            <person name="Wiedmann M."/>
        </authorList>
    </citation>
    <scope>NUCLEOTIDE SEQUENCE [LARGE SCALE GENOMIC DNA]</scope>
    <source>
        <strain evidence="2 3">FSL F6-1183</strain>
    </source>
</reference>
<dbReference type="AlphaFoldDB" id="A0A829R7B9"/>
<evidence type="ECO:0000313" key="3">
    <source>
        <dbReference type="Proteomes" id="UP000019251"/>
    </source>
</evidence>
<sequence>MSKELEIEFRNMITAEEYQELIESFGLKEADFFEQTNYYFDTPAFALKELHAALRIRARNNNYELTLKTPEKVGLLETTQILAPDQAEGIIAGSNIPVGQIRDALAKLSIDHTELENFGSLQTIRAEKDYKNGLLVFDKNFYGNIADFDLEYEVADFEKGKKIFSNLLEDYGIEENEAPNKVKRFYDHIYGNK</sequence>
<proteinExistence type="predicted"/>
<name>A0A829R7B9_LISGR</name>
<evidence type="ECO:0000313" key="2">
    <source>
        <dbReference type="EMBL" id="EUJ27599.1"/>
    </source>
</evidence>
<dbReference type="SMART" id="SM01118">
    <property type="entry name" value="CYTH"/>
    <property type="match status" value="1"/>
</dbReference>
<gene>
    <name evidence="2" type="ORF">LMUR_08674</name>
</gene>
<evidence type="ECO:0000259" key="1">
    <source>
        <dbReference type="PROSITE" id="PS51707"/>
    </source>
</evidence>
<dbReference type="InterPro" id="IPR033469">
    <property type="entry name" value="CYTH-like_dom_sf"/>
</dbReference>
<organism evidence="2 3">
    <name type="scientific">Listeria grayi FSL F6-1183</name>
    <dbReference type="NCBI Taxonomy" id="1265827"/>
    <lineage>
        <taxon>Bacteria</taxon>
        <taxon>Bacillati</taxon>
        <taxon>Bacillota</taxon>
        <taxon>Bacilli</taxon>
        <taxon>Bacillales</taxon>
        <taxon>Listeriaceae</taxon>
        <taxon>Listeria</taxon>
    </lineage>
</organism>
<dbReference type="InterPro" id="IPR023577">
    <property type="entry name" value="CYTH_domain"/>
</dbReference>
<dbReference type="Proteomes" id="UP000019251">
    <property type="component" value="Unassembled WGS sequence"/>
</dbReference>
<feature type="domain" description="CYTH" evidence="1">
    <location>
        <begin position="4"/>
        <end position="192"/>
    </location>
</feature>
<dbReference type="InterPro" id="IPR009195">
    <property type="entry name" value="Uncharacterised_YjbK"/>
</dbReference>
<comment type="caution">
    <text evidence="2">The sequence shown here is derived from an EMBL/GenBank/DDBJ whole genome shotgun (WGS) entry which is preliminary data.</text>
</comment>
<accession>A0A829R7B9</accession>
<dbReference type="PROSITE" id="PS51707">
    <property type="entry name" value="CYTH"/>
    <property type="match status" value="1"/>
</dbReference>
<dbReference type="EMBL" id="AODG01000011">
    <property type="protein sequence ID" value="EUJ27599.1"/>
    <property type="molecule type" value="Genomic_DNA"/>
</dbReference>
<dbReference type="RefSeq" id="WP_003754945.1">
    <property type="nucleotide sequence ID" value="NZ_AODG01000011.1"/>
</dbReference>
<protein>
    <recommendedName>
        <fullName evidence="1">CYTH domain-containing protein</fullName>
    </recommendedName>
</protein>